<dbReference type="Gene3D" id="4.10.240.10">
    <property type="entry name" value="Zn(2)-C6 fungal-type DNA-binding domain"/>
    <property type="match status" value="1"/>
</dbReference>
<protein>
    <recommendedName>
        <fullName evidence="2">Zn(2)-C6 fungal-type domain-containing protein</fullName>
    </recommendedName>
</protein>
<dbReference type="GeneID" id="87830510"/>
<dbReference type="GO" id="GO:0008270">
    <property type="term" value="F:zinc ion binding"/>
    <property type="evidence" value="ECO:0007669"/>
    <property type="project" value="InterPro"/>
</dbReference>
<dbReference type="PANTHER" id="PTHR47784:SF9">
    <property type="entry name" value="ZN(II)2CYS6 TRANSCRIPTION FACTOR (EUROFUNG)"/>
    <property type="match status" value="1"/>
</dbReference>
<dbReference type="GO" id="GO:0001228">
    <property type="term" value="F:DNA-binding transcription activator activity, RNA polymerase II-specific"/>
    <property type="evidence" value="ECO:0007669"/>
    <property type="project" value="TreeGrafter"/>
</dbReference>
<dbReference type="PROSITE" id="PS00463">
    <property type="entry name" value="ZN2_CY6_FUNGAL_1"/>
    <property type="match status" value="1"/>
</dbReference>
<keyword evidence="4" id="KW-1185">Reference proteome</keyword>
<dbReference type="InterPro" id="IPR053157">
    <property type="entry name" value="Sterol_Uptake_Regulator"/>
</dbReference>
<comment type="caution">
    <text evidence="3">The sequence shown here is derived from an EMBL/GenBank/DDBJ whole genome shotgun (WGS) entry which is preliminary data.</text>
</comment>
<accession>A0AAN6Z078</accession>
<dbReference type="InterPro" id="IPR001138">
    <property type="entry name" value="Zn2Cys6_DnaBD"/>
</dbReference>
<evidence type="ECO:0000259" key="2">
    <source>
        <dbReference type="PROSITE" id="PS50048"/>
    </source>
</evidence>
<dbReference type="CDD" id="cd00067">
    <property type="entry name" value="GAL4"/>
    <property type="match status" value="1"/>
</dbReference>
<dbReference type="Pfam" id="PF00172">
    <property type="entry name" value="Zn_clus"/>
    <property type="match status" value="1"/>
</dbReference>
<evidence type="ECO:0000313" key="4">
    <source>
        <dbReference type="Proteomes" id="UP001302602"/>
    </source>
</evidence>
<dbReference type="SUPFAM" id="SSF57701">
    <property type="entry name" value="Zn2/Cys6 DNA-binding domain"/>
    <property type="match status" value="1"/>
</dbReference>
<dbReference type="PANTHER" id="PTHR47784">
    <property type="entry name" value="STEROL UPTAKE CONTROL PROTEIN 2"/>
    <property type="match status" value="1"/>
</dbReference>
<keyword evidence="1" id="KW-0539">Nucleus</keyword>
<evidence type="ECO:0000313" key="3">
    <source>
        <dbReference type="EMBL" id="KAK4120172.1"/>
    </source>
</evidence>
<dbReference type="InterPro" id="IPR036864">
    <property type="entry name" value="Zn2-C6_fun-type_DNA-bd_sf"/>
</dbReference>
<dbReference type="SMART" id="SM00066">
    <property type="entry name" value="GAL4"/>
    <property type="match status" value="1"/>
</dbReference>
<dbReference type="Proteomes" id="UP001302602">
    <property type="component" value="Unassembled WGS sequence"/>
</dbReference>
<dbReference type="PROSITE" id="PS50048">
    <property type="entry name" value="ZN2_CY6_FUNGAL_2"/>
    <property type="match status" value="1"/>
</dbReference>
<dbReference type="Pfam" id="PF11951">
    <property type="entry name" value="Fungal_trans_2"/>
    <property type="match status" value="1"/>
</dbReference>
<reference evidence="3" key="2">
    <citation type="submission" date="2023-05" db="EMBL/GenBank/DDBJ databases">
        <authorList>
            <consortium name="Lawrence Berkeley National Laboratory"/>
            <person name="Steindorff A."/>
            <person name="Hensen N."/>
            <person name="Bonometti L."/>
            <person name="Westerberg I."/>
            <person name="Brannstrom I.O."/>
            <person name="Guillou S."/>
            <person name="Cros-Aarteil S."/>
            <person name="Calhoun S."/>
            <person name="Haridas S."/>
            <person name="Kuo A."/>
            <person name="Mondo S."/>
            <person name="Pangilinan J."/>
            <person name="Riley R."/>
            <person name="Labutti K."/>
            <person name="Andreopoulos B."/>
            <person name="Lipzen A."/>
            <person name="Chen C."/>
            <person name="Yanf M."/>
            <person name="Daum C."/>
            <person name="Ng V."/>
            <person name="Clum A."/>
            <person name="Ohm R."/>
            <person name="Martin F."/>
            <person name="Silar P."/>
            <person name="Natvig D."/>
            <person name="Lalanne C."/>
            <person name="Gautier V."/>
            <person name="Ament-Velasquez S.L."/>
            <person name="Kruys A."/>
            <person name="Hutchinson M.I."/>
            <person name="Powell A.J."/>
            <person name="Barry K."/>
            <person name="Miller A.N."/>
            <person name="Grigoriev I.V."/>
            <person name="Debuchy R."/>
            <person name="Gladieux P."/>
            <person name="Thoren M.H."/>
            <person name="Johannesson H."/>
        </authorList>
    </citation>
    <scope>NUCLEOTIDE SEQUENCE</scope>
    <source>
        <strain evidence="3">CBS 731.68</strain>
    </source>
</reference>
<evidence type="ECO:0000256" key="1">
    <source>
        <dbReference type="ARBA" id="ARBA00023242"/>
    </source>
</evidence>
<dbReference type="InterPro" id="IPR021858">
    <property type="entry name" value="Fun_TF"/>
</dbReference>
<feature type="domain" description="Zn(2)-C6 fungal-type" evidence="2">
    <location>
        <begin position="25"/>
        <end position="55"/>
    </location>
</feature>
<gene>
    <name evidence="3" type="ORF">N657DRAFT_649524</name>
</gene>
<dbReference type="EMBL" id="MU853241">
    <property type="protein sequence ID" value="KAK4120172.1"/>
    <property type="molecule type" value="Genomic_DNA"/>
</dbReference>
<organism evidence="3 4">
    <name type="scientific">Parathielavia appendiculata</name>
    <dbReference type="NCBI Taxonomy" id="2587402"/>
    <lineage>
        <taxon>Eukaryota</taxon>
        <taxon>Fungi</taxon>
        <taxon>Dikarya</taxon>
        <taxon>Ascomycota</taxon>
        <taxon>Pezizomycotina</taxon>
        <taxon>Sordariomycetes</taxon>
        <taxon>Sordariomycetidae</taxon>
        <taxon>Sordariales</taxon>
        <taxon>Chaetomiaceae</taxon>
        <taxon>Parathielavia</taxon>
    </lineage>
</organism>
<sequence length="371" mass="42381">MRHLSASGDGHGLRKRKFHRKSRRGCGNCKLRRVKCDETRPECNNCRYYQILCSYCSEAGSLHMSKEVVTPVRAISADNVGWLDLDSESATALRRFGARTAATILDVDQNDLMERAFLNPYLMHAILAVTAIHDRYHGSPITADHPRREAYYSSQGAALLNQKLSEPTLPQDRDTLWMTATFLGIVVFSSNISESPETSWPLKVSEPTDLEWLRMTEAKRVIWELADTLQSNGIFRNMAEDFRQMYTPLPTTPIKGAPATLLRICHLGPSSSAADNPYYTAVRTLVPLLSIESRKPSKGNILCFLSQMQPEFRALLYQRDPVALLILALWYEKSRHHVWWIWHRATVEYQAIALYLRRLYWDNAGILELLP</sequence>
<dbReference type="RefSeq" id="XP_062643943.1">
    <property type="nucleotide sequence ID" value="XM_062793741.1"/>
</dbReference>
<reference evidence="3" key="1">
    <citation type="journal article" date="2023" name="Mol. Phylogenet. Evol.">
        <title>Genome-scale phylogeny and comparative genomics of the fungal order Sordariales.</title>
        <authorList>
            <person name="Hensen N."/>
            <person name="Bonometti L."/>
            <person name="Westerberg I."/>
            <person name="Brannstrom I.O."/>
            <person name="Guillou S."/>
            <person name="Cros-Aarteil S."/>
            <person name="Calhoun S."/>
            <person name="Haridas S."/>
            <person name="Kuo A."/>
            <person name="Mondo S."/>
            <person name="Pangilinan J."/>
            <person name="Riley R."/>
            <person name="LaButti K."/>
            <person name="Andreopoulos B."/>
            <person name="Lipzen A."/>
            <person name="Chen C."/>
            <person name="Yan M."/>
            <person name="Daum C."/>
            <person name="Ng V."/>
            <person name="Clum A."/>
            <person name="Steindorff A."/>
            <person name="Ohm R.A."/>
            <person name="Martin F."/>
            <person name="Silar P."/>
            <person name="Natvig D.O."/>
            <person name="Lalanne C."/>
            <person name="Gautier V."/>
            <person name="Ament-Velasquez S.L."/>
            <person name="Kruys A."/>
            <person name="Hutchinson M.I."/>
            <person name="Powell A.J."/>
            <person name="Barry K."/>
            <person name="Miller A.N."/>
            <person name="Grigoriev I.V."/>
            <person name="Debuchy R."/>
            <person name="Gladieux P."/>
            <person name="Hiltunen Thoren M."/>
            <person name="Johannesson H."/>
        </authorList>
    </citation>
    <scope>NUCLEOTIDE SEQUENCE</scope>
    <source>
        <strain evidence="3">CBS 731.68</strain>
    </source>
</reference>
<dbReference type="AlphaFoldDB" id="A0AAN6Z078"/>
<name>A0AAN6Z078_9PEZI</name>
<proteinExistence type="predicted"/>